<proteinExistence type="predicted"/>
<dbReference type="Pfam" id="PF00078">
    <property type="entry name" value="RVT_1"/>
    <property type="match status" value="1"/>
</dbReference>
<dbReference type="InterPro" id="IPR043502">
    <property type="entry name" value="DNA/RNA_pol_sf"/>
</dbReference>
<dbReference type="EMBL" id="CADCXV010000713">
    <property type="protein sequence ID" value="CAB0033508.1"/>
    <property type="molecule type" value="Genomic_DNA"/>
</dbReference>
<organism evidence="3 4">
    <name type="scientific">Trichogramma brassicae</name>
    <dbReference type="NCBI Taxonomy" id="86971"/>
    <lineage>
        <taxon>Eukaryota</taxon>
        <taxon>Metazoa</taxon>
        <taxon>Ecdysozoa</taxon>
        <taxon>Arthropoda</taxon>
        <taxon>Hexapoda</taxon>
        <taxon>Insecta</taxon>
        <taxon>Pterygota</taxon>
        <taxon>Neoptera</taxon>
        <taxon>Endopterygota</taxon>
        <taxon>Hymenoptera</taxon>
        <taxon>Apocrita</taxon>
        <taxon>Proctotrupomorpha</taxon>
        <taxon>Chalcidoidea</taxon>
        <taxon>Trichogrammatidae</taxon>
        <taxon>Trichogramma</taxon>
    </lineage>
</organism>
<dbReference type="InterPro" id="IPR000477">
    <property type="entry name" value="RT_dom"/>
</dbReference>
<dbReference type="GO" id="GO:0071897">
    <property type="term" value="P:DNA biosynthetic process"/>
    <property type="evidence" value="ECO:0007669"/>
    <property type="project" value="UniProtKB-ARBA"/>
</dbReference>
<evidence type="ECO:0000259" key="1">
    <source>
        <dbReference type="Pfam" id="PF00078"/>
    </source>
</evidence>
<reference evidence="3 4" key="1">
    <citation type="submission" date="2020-02" db="EMBL/GenBank/DDBJ databases">
        <authorList>
            <person name="Ferguson B K."/>
        </authorList>
    </citation>
    <scope>NUCLEOTIDE SEQUENCE [LARGE SCALE GENOMIC DNA]</scope>
</reference>
<dbReference type="SUPFAM" id="SSF56672">
    <property type="entry name" value="DNA/RNA polymerases"/>
    <property type="match status" value="1"/>
</dbReference>
<evidence type="ECO:0000313" key="3">
    <source>
        <dbReference type="EMBL" id="CAB0033508.1"/>
    </source>
</evidence>
<feature type="domain" description="DUF7041" evidence="2">
    <location>
        <begin position="156"/>
        <end position="234"/>
    </location>
</feature>
<dbReference type="OrthoDB" id="6260718at2759"/>
<dbReference type="Pfam" id="PF23055">
    <property type="entry name" value="DUF7041"/>
    <property type="match status" value="1"/>
</dbReference>
<evidence type="ECO:0000259" key="2">
    <source>
        <dbReference type="Pfam" id="PF23055"/>
    </source>
</evidence>
<name>A0A6H5I6E7_9HYME</name>
<accession>A0A6H5I6E7</accession>
<dbReference type="AlphaFoldDB" id="A0A6H5I6E7"/>
<dbReference type="Proteomes" id="UP000479190">
    <property type="component" value="Unassembled WGS sequence"/>
</dbReference>
<keyword evidence="4" id="KW-1185">Reference proteome</keyword>
<evidence type="ECO:0000313" key="4">
    <source>
        <dbReference type="Proteomes" id="UP000479190"/>
    </source>
</evidence>
<dbReference type="InterPro" id="IPR055469">
    <property type="entry name" value="DUF7041"/>
</dbReference>
<dbReference type="PANTHER" id="PTHR33327">
    <property type="entry name" value="ENDONUCLEASE"/>
    <property type="match status" value="1"/>
</dbReference>
<gene>
    <name evidence="3" type="ORF">TBRA_LOCUS5411</name>
</gene>
<feature type="domain" description="Reverse transcriptase" evidence="1">
    <location>
        <begin position="2"/>
        <end position="101"/>
    </location>
</feature>
<dbReference type="PANTHER" id="PTHR33327:SF3">
    <property type="entry name" value="RNA-DIRECTED DNA POLYMERASE"/>
    <property type="match status" value="1"/>
</dbReference>
<sequence length="286" mass="32195">MSKILERVIHTQLITYLINHDLLSPNQHGFQPSHSTHTAILDITECVRSAVDERMVSVLVSFDFSKAFDTIPHRRLLVRLREIGCDDLTIRWFADYLSLRSLAVRNDDVLKFILHDCSPWTLLVGLGPLLRLPWPGDGAGGRLPHPGLSRFGSALILNKPAVWFAQAETQFALGNITTELTKHYHVISQLDVRAAAEVEDIITNMPANQPYTHLRQQLIVRLSSSEEQRIRQLLHDEELGDRKPSRFLRHLKSLAGWLDAVATESSTSSVAEMTTPARPNCVDNST</sequence>
<protein>
    <submittedName>
        <fullName evidence="3">Uncharacterized protein</fullName>
    </submittedName>
</protein>